<dbReference type="AlphaFoldDB" id="A0A915CRN9"/>
<dbReference type="Gene3D" id="1.10.418.20">
    <property type="match status" value="1"/>
</dbReference>
<dbReference type="WBParaSite" id="jg11485">
    <property type="protein sequence ID" value="jg11485"/>
    <property type="gene ID" value="jg11485"/>
</dbReference>
<evidence type="ECO:0000313" key="2">
    <source>
        <dbReference type="WBParaSite" id="jg11485"/>
    </source>
</evidence>
<reference evidence="2" key="1">
    <citation type="submission" date="2022-11" db="UniProtKB">
        <authorList>
            <consortium name="WormBaseParasite"/>
        </authorList>
    </citation>
    <scope>IDENTIFICATION</scope>
</reference>
<protein>
    <submittedName>
        <fullName evidence="2">Uncharacterized protein</fullName>
    </submittedName>
</protein>
<dbReference type="Proteomes" id="UP000887574">
    <property type="component" value="Unplaced"/>
</dbReference>
<sequence>MNFELLTSKKQANTKGYWWTSLLEDTFYRKTEILEMHLLPNWLGRNIKHQMRSLHFLGKGLTSDDKYELTLAHNHSGDENRIEAKRFQGIIQSNQKIIAFITLDDTIDPLDKICADKFGILLTEQVIQCIQPKQWLNGDVISYYSSYLPSAAVNILTRKLYFHDSLHDDGENHLNLLK</sequence>
<dbReference type="Gene3D" id="3.30.310.130">
    <property type="entry name" value="Ubiquitin-related"/>
    <property type="match status" value="1"/>
</dbReference>
<accession>A0A915CRN9</accession>
<organism evidence="1 2">
    <name type="scientific">Ditylenchus dipsaci</name>
    <dbReference type="NCBI Taxonomy" id="166011"/>
    <lineage>
        <taxon>Eukaryota</taxon>
        <taxon>Metazoa</taxon>
        <taxon>Ecdysozoa</taxon>
        <taxon>Nematoda</taxon>
        <taxon>Chromadorea</taxon>
        <taxon>Rhabditida</taxon>
        <taxon>Tylenchina</taxon>
        <taxon>Tylenchomorpha</taxon>
        <taxon>Sphaerularioidea</taxon>
        <taxon>Anguinidae</taxon>
        <taxon>Anguininae</taxon>
        <taxon>Ditylenchus</taxon>
    </lineage>
</organism>
<evidence type="ECO:0000313" key="1">
    <source>
        <dbReference type="Proteomes" id="UP000887574"/>
    </source>
</evidence>
<proteinExistence type="predicted"/>
<dbReference type="SUPFAM" id="SSF54001">
    <property type="entry name" value="Cysteine proteinases"/>
    <property type="match status" value="1"/>
</dbReference>
<dbReference type="InterPro" id="IPR038765">
    <property type="entry name" value="Papain-like_cys_pep_sf"/>
</dbReference>
<keyword evidence="1" id="KW-1185">Reference proteome</keyword>
<name>A0A915CRN9_9BILA</name>